<organism evidence="1">
    <name type="scientific">uncultured Caudovirales phage</name>
    <dbReference type="NCBI Taxonomy" id="2100421"/>
    <lineage>
        <taxon>Viruses</taxon>
        <taxon>Duplodnaviria</taxon>
        <taxon>Heunggongvirae</taxon>
        <taxon>Uroviricota</taxon>
        <taxon>Caudoviricetes</taxon>
        <taxon>Peduoviridae</taxon>
        <taxon>Maltschvirus</taxon>
        <taxon>Maltschvirus maltsch</taxon>
    </lineage>
</organism>
<gene>
    <name evidence="1" type="ORF">UFOVP1071_160</name>
</gene>
<protein>
    <recommendedName>
        <fullName evidence="2">EF-hand domain-containing protein</fullName>
    </recommendedName>
</protein>
<sequence>MTDLNAIRDEIGDIGEQIVQEYFTSTRSVYKYDSDKDGHINENQMKYAVKTFRLNKKTEGFWLSDNYSQIMWKNIDEKPLLFFVRVPETINDPAELYLAIDHRNSFNMVKTNAGKPCRNYPLNSCLKLRNISGNTSKTLYELSLNLRKVD</sequence>
<dbReference type="EMBL" id="LR797022">
    <property type="protein sequence ID" value="CAB4182149.1"/>
    <property type="molecule type" value="Genomic_DNA"/>
</dbReference>
<name>A0A6J5QCS7_9CAUD</name>
<proteinExistence type="predicted"/>
<dbReference type="SUPFAM" id="SSF47473">
    <property type="entry name" value="EF-hand"/>
    <property type="match status" value="1"/>
</dbReference>
<evidence type="ECO:0008006" key="2">
    <source>
        <dbReference type="Google" id="ProtNLM"/>
    </source>
</evidence>
<reference evidence="1" key="1">
    <citation type="submission" date="2020-05" db="EMBL/GenBank/DDBJ databases">
        <authorList>
            <person name="Chiriac C."/>
            <person name="Salcher M."/>
            <person name="Ghai R."/>
            <person name="Kavagutti S V."/>
        </authorList>
    </citation>
    <scope>NUCLEOTIDE SEQUENCE</scope>
</reference>
<evidence type="ECO:0000313" key="1">
    <source>
        <dbReference type="EMBL" id="CAB4182149.1"/>
    </source>
</evidence>
<dbReference type="InterPro" id="IPR011992">
    <property type="entry name" value="EF-hand-dom_pair"/>
</dbReference>
<accession>A0A6J5QCS7</accession>